<keyword evidence="1" id="KW-0285">Flavoprotein</keyword>
<dbReference type="EMBL" id="FQXC01000002">
    <property type="protein sequence ID" value="SHH34600.1"/>
    <property type="molecule type" value="Genomic_DNA"/>
</dbReference>
<evidence type="ECO:0000313" key="5">
    <source>
        <dbReference type="Proteomes" id="UP000184221"/>
    </source>
</evidence>
<sequence>MIALCKYSTSECESFAKMNASSKSGLFQPLRLPCGVIFKNRIAKSAMSDSLGDGHGSVTDDQIRLYRRWAQGGLALSVVGEVQATPHFPEKPGNLVLNDHSAPQAFKSLARAGSTNNAHLWLQLGHAGAMSDSLISRPKGPSELHLDGLVCGAFSLEEIRRLPEEFARTAVLAKQFGFGGVEIHAAHGFLLSQFLSPLFNKRMDAYGGGVKNRMRLLLEVVDCVRQAVGPNFPIGIKLNSTDQLKGGLRQDEALAIVAALDDTSTDLIDISGGTYFPGAPSSSDRAGSGPYFAEFAKRAKTKTDIPLMVTGGFKTAQQAMTAIEDGQADLVGLARALILDPELPKKWQTGNSDNPEFPLFDNPPEGGVTAWYTMQITRIAQQGGDLSPEDLPDAIEAYEARDQKRRETWNRAFGT</sequence>
<gene>
    <name evidence="4" type="ORF">SAMN05443551_2039</name>
</gene>
<organism evidence="4 5">
    <name type="scientific">Marivita hallyeonensis</name>
    <dbReference type="NCBI Taxonomy" id="996342"/>
    <lineage>
        <taxon>Bacteria</taxon>
        <taxon>Pseudomonadati</taxon>
        <taxon>Pseudomonadota</taxon>
        <taxon>Alphaproteobacteria</taxon>
        <taxon>Rhodobacterales</taxon>
        <taxon>Roseobacteraceae</taxon>
        <taxon>Marivita</taxon>
    </lineage>
</organism>
<dbReference type="PANTHER" id="PTHR43656:SF2">
    <property type="entry name" value="BINDING OXIDOREDUCTASE, PUTATIVE (AFU_ORTHOLOGUE AFUA_2G08260)-RELATED"/>
    <property type="match status" value="1"/>
</dbReference>
<evidence type="ECO:0000313" key="4">
    <source>
        <dbReference type="EMBL" id="SHH34600.1"/>
    </source>
</evidence>
<dbReference type="InterPro" id="IPR013785">
    <property type="entry name" value="Aldolase_TIM"/>
</dbReference>
<dbReference type="AlphaFoldDB" id="A0A1M5S836"/>
<keyword evidence="5" id="KW-1185">Reference proteome</keyword>
<dbReference type="PANTHER" id="PTHR43656">
    <property type="entry name" value="BINDING OXIDOREDUCTASE, PUTATIVE (AFU_ORTHOLOGUE AFUA_2G08260)-RELATED"/>
    <property type="match status" value="1"/>
</dbReference>
<dbReference type="Gene3D" id="3.20.20.70">
    <property type="entry name" value="Aldolase class I"/>
    <property type="match status" value="1"/>
</dbReference>
<protein>
    <submittedName>
        <fullName evidence="4">2,4-dienoyl-CoA reductase</fullName>
    </submittedName>
</protein>
<feature type="domain" description="NADH:flavin oxidoreductase/NADH oxidase N-terminal" evidence="3">
    <location>
        <begin position="26"/>
        <end position="353"/>
    </location>
</feature>
<dbReference type="InterPro" id="IPR051799">
    <property type="entry name" value="NADH_flavin_oxidoreductase"/>
</dbReference>
<keyword evidence="2" id="KW-0560">Oxidoreductase</keyword>
<dbReference type="GO" id="GO:0010181">
    <property type="term" value="F:FMN binding"/>
    <property type="evidence" value="ECO:0007669"/>
    <property type="project" value="InterPro"/>
</dbReference>
<dbReference type="Pfam" id="PF00724">
    <property type="entry name" value="Oxidored_FMN"/>
    <property type="match status" value="1"/>
</dbReference>
<dbReference type="SUPFAM" id="SSF51395">
    <property type="entry name" value="FMN-linked oxidoreductases"/>
    <property type="match status" value="1"/>
</dbReference>
<reference evidence="4 5" key="1">
    <citation type="submission" date="2016-11" db="EMBL/GenBank/DDBJ databases">
        <authorList>
            <person name="Jaros S."/>
            <person name="Januszkiewicz K."/>
            <person name="Wedrychowicz H."/>
        </authorList>
    </citation>
    <scope>NUCLEOTIDE SEQUENCE [LARGE SCALE GENOMIC DNA]</scope>
    <source>
        <strain evidence="4 5">DSM 29431</strain>
    </source>
</reference>
<dbReference type="Proteomes" id="UP000184221">
    <property type="component" value="Unassembled WGS sequence"/>
</dbReference>
<evidence type="ECO:0000256" key="1">
    <source>
        <dbReference type="ARBA" id="ARBA00022630"/>
    </source>
</evidence>
<evidence type="ECO:0000256" key="2">
    <source>
        <dbReference type="ARBA" id="ARBA00023002"/>
    </source>
</evidence>
<accession>A0A1M5S836</accession>
<dbReference type="CDD" id="cd04733">
    <property type="entry name" value="OYE_like_2_FMN"/>
    <property type="match status" value="1"/>
</dbReference>
<evidence type="ECO:0000259" key="3">
    <source>
        <dbReference type="Pfam" id="PF00724"/>
    </source>
</evidence>
<dbReference type="GO" id="GO:0016491">
    <property type="term" value="F:oxidoreductase activity"/>
    <property type="evidence" value="ECO:0007669"/>
    <property type="project" value="UniProtKB-KW"/>
</dbReference>
<name>A0A1M5S836_9RHOB</name>
<dbReference type="InterPro" id="IPR001155">
    <property type="entry name" value="OxRdtase_FMN_N"/>
</dbReference>
<proteinExistence type="predicted"/>
<dbReference type="STRING" id="996342.SAMN05443551_2039"/>